<proteinExistence type="predicted"/>
<organism evidence="1 2">
    <name type="scientific">Limnovirga soli</name>
    <dbReference type="NCBI Taxonomy" id="2656915"/>
    <lineage>
        <taxon>Bacteria</taxon>
        <taxon>Pseudomonadati</taxon>
        <taxon>Bacteroidota</taxon>
        <taxon>Chitinophagia</taxon>
        <taxon>Chitinophagales</taxon>
        <taxon>Chitinophagaceae</taxon>
        <taxon>Limnovirga</taxon>
    </lineage>
</organism>
<dbReference type="RefSeq" id="WP_171605876.1">
    <property type="nucleotide sequence ID" value="NZ_WHPF01000001.1"/>
</dbReference>
<reference evidence="1" key="1">
    <citation type="submission" date="2019-10" db="EMBL/GenBank/DDBJ databases">
        <title>Draft genome sequence of Panacibacter sp. KCS-6.</title>
        <authorList>
            <person name="Yim K.J."/>
        </authorList>
    </citation>
    <scope>NUCLEOTIDE SEQUENCE</scope>
    <source>
        <strain evidence="1">KCS-6</strain>
    </source>
</reference>
<dbReference type="EMBL" id="WHPF01000001">
    <property type="protein sequence ID" value="NNV53961.1"/>
    <property type="molecule type" value="Genomic_DNA"/>
</dbReference>
<protein>
    <submittedName>
        <fullName evidence="1">Uncharacterized protein</fullName>
    </submittedName>
</protein>
<accession>A0A8J8JV86</accession>
<comment type="caution">
    <text evidence="1">The sequence shown here is derived from an EMBL/GenBank/DDBJ whole genome shotgun (WGS) entry which is preliminary data.</text>
</comment>
<keyword evidence="2" id="KW-1185">Reference proteome</keyword>
<dbReference type="Proteomes" id="UP000598971">
    <property type="component" value="Unassembled WGS sequence"/>
</dbReference>
<dbReference type="AlphaFoldDB" id="A0A8J8JV86"/>
<evidence type="ECO:0000313" key="1">
    <source>
        <dbReference type="EMBL" id="NNV53961.1"/>
    </source>
</evidence>
<name>A0A8J8JV86_9BACT</name>
<sequence>MIRKHTIPLESGQGSYTIFNSPDFEFVDPTQHFAESFIVTNVSMMRDLILLKKPPIPLEFIENFIHKEALKDWFKKLKDINDTKIPDNLIALLTANTKKDQIKLLKNLSITPDQLIGFIFKAWTDYGFRFSQYTSEYYQNGLDKSKMPKLVEIKGDTVFKIGDTSLTDGQLKQAVDHRKVIVAKFFDNKTSWHCFFLTFDSLKGKETWKNGQPHYHYISDKFGIDRQKVVEQLKGRKYNLGNLPHIDLIGYNDNEE</sequence>
<evidence type="ECO:0000313" key="2">
    <source>
        <dbReference type="Proteomes" id="UP000598971"/>
    </source>
</evidence>
<gene>
    <name evidence="1" type="ORF">GD597_00730</name>
</gene>